<dbReference type="EMBL" id="OU503042">
    <property type="protein sequence ID" value="CAI9765441.1"/>
    <property type="molecule type" value="Genomic_DNA"/>
</dbReference>
<feature type="domain" description="BZIP" evidence="4">
    <location>
        <begin position="78"/>
        <end position="146"/>
    </location>
</feature>
<dbReference type="PANTHER" id="PTHR23334">
    <property type="entry name" value="CCAAT/ENHANCER BINDING PROTEIN"/>
    <property type="match status" value="1"/>
</dbReference>
<organism evidence="5 6">
    <name type="scientific">Fraxinus pennsylvanica</name>
    <dbReference type="NCBI Taxonomy" id="56036"/>
    <lineage>
        <taxon>Eukaryota</taxon>
        <taxon>Viridiplantae</taxon>
        <taxon>Streptophyta</taxon>
        <taxon>Embryophyta</taxon>
        <taxon>Tracheophyta</taxon>
        <taxon>Spermatophyta</taxon>
        <taxon>Magnoliopsida</taxon>
        <taxon>eudicotyledons</taxon>
        <taxon>Gunneridae</taxon>
        <taxon>Pentapetalae</taxon>
        <taxon>asterids</taxon>
        <taxon>lamiids</taxon>
        <taxon>Lamiales</taxon>
        <taxon>Oleaceae</taxon>
        <taxon>Oleeae</taxon>
        <taxon>Fraxinus</taxon>
    </lineage>
</organism>
<keyword evidence="1" id="KW-0175">Coiled coil</keyword>
<dbReference type="AlphaFoldDB" id="A0AAD1ZCQ4"/>
<dbReference type="InterPro" id="IPR031106">
    <property type="entry name" value="C/EBP"/>
</dbReference>
<dbReference type="GO" id="GO:0000981">
    <property type="term" value="F:DNA-binding transcription factor activity, RNA polymerase II-specific"/>
    <property type="evidence" value="ECO:0007669"/>
    <property type="project" value="TreeGrafter"/>
</dbReference>
<evidence type="ECO:0000256" key="2">
    <source>
        <dbReference type="SAM" id="MobiDB-lite"/>
    </source>
</evidence>
<dbReference type="GO" id="GO:0000978">
    <property type="term" value="F:RNA polymerase II cis-regulatory region sequence-specific DNA binding"/>
    <property type="evidence" value="ECO:0007669"/>
    <property type="project" value="TreeGrafter"/>
</dbReference>
<dbReference type="Pfam" id="PF07716">
    <property type="entry name" value="bZIP_2"/>
    <property type="match status" value="1"/>
</dbReference>
<reference evidence="5" key="1">
    <citation type="submission" date="2023-05" db="EMBL/GenBank/DDBJ databases">
        <authorList>
            <person name="Huff M."/>
        </authorList>
    </citation>
    <scope>NUCLEOTIDE SEQUENCE</scope>
</reference>
<keyword evidence="3" id="KW-0472">Membrane</keyword>
<dbReference type="InterPro" id="IPR046347">
    <property type="entry name" value="bZIP_sf"/>
</dbReference>
<feature type="coiled-coil region" evidence="1">
    <location>
        <begin position="99"/>
        <end position="126"/>
    </location>
</feature>
<gene>
    <name evidence="5" type="ORF">FPE_LOCUS12871</name>
</gene>
<sequence>MVLVLNKITLRGTQVCNDSLGWTEACTDALGRTQACTHAHACNTDGPDNSHTHTCYHIHTQVMPAPSEIQSPSDDNAESVERKPKSRPVGNREAVRKYREKKKALNASLEDEVVRLRDLNRQLMKRLQGQALLEAENARLKCLLLPSAMSQLHVYYDKTFEAFLFLPATFGGFIQSLEGSFLVHLMCLSSFFVVLFLFFLLCISGRRCRLSLVGT</sequence>
<dbReference type="PANTHER" id="PTHR23334:SF49">
    <property type="entry name" value="BASIC LEUCINE ZIPPER 23"/>
    <property type="match status" value="1"/>
</dbReference>
<dbReference type="SUPFAM" id="SSF57959">
    <property type="entry name" value="Leucine zipper domain"/>
    <property type="match status" value="1"/>
</dbReference>
<proteinExistence type="predicted"/>
<dbReference type="SMART" id="SM00338">
    <property type="entry name" value="BRLZ"/>
    <property type="match status" value="1"/>
</dbReference>
<dbReference type="Gene3D" id="1.20.5.170">
    <property type="match status" value="1"/>
</dbReference>
<evidence type="ECO:0000259" key="4">
    <source>
        <dbReference type="SMART" id="SM00338"/>
    </source>
</evidence>
<dbReference type="GO" id="GO:0006351">
    <property type="term" value="P:DNA-templated transcription"/>
    <property type="evidence" value="ECO:0007669"/>
    <property type="project" value="InterPro"/>
</dbReference>
<evidence type="ECO:0000313" key="5">
    <source>
        <dbReference type="EMBL" id="CAI9765441.1"/>
    </source>
</evidence>
<feature type="region of interest" description="Disordered" evidence="2">
    <location>
        <begin position="65"/>
        <end position="95"/>
    </location>
</feature>
<evidence type="ECO:0000313" key="6">
    <source>
        <dbReference type="Proteomes" id="UP000834106"/>
    </source>
</evidence>
<feature type="transmembrane region" description="Helical" evidence="3">
    <location>
        <begin position="183"/>
        <end position="203"/>
    </location>
</feature>
<keyword evidence="6" id="KW-1185">Reference proteome</keyword>
<dbReference type="CDD" id="cd14686">
    <property type="entry name" value="bZIP"/>
    <property type="match status" value="1"/>
</dbReference>
<evidence type="ECO:0000256" key="3">
    <source>
        <dbReference type="SAM" id="Phobius"/>
    </source>
</evidence>
<dbReference type="InterPro" id="IPR004827">
    <property type="entry name" value="bZIP"/>
</dbReference>
<name>A0AAD1ZCQ4_9LAMI</name>
<keyword evidence="3" id="KW-1133">Transmembrane helix</keyword>
<dbReference type="Proteomes" id="UP000834106">
    <property type="component" value="Chromosome 7"/>
</dbReference>
<keyword evidence="3" id="KW-0812">Transmembrane</keyword>
<accession>A0AAD1ZCQ4</accession>
<evidence type="ECO:0000256" key="1">
    <source>
        <dbReference type="SAM" id="Coils"/>
    </source>
</evidence>
<protein>
    <recommendedName>
        <fullName evidence="4">BZIP domain-containing protein</fullName>
    </recommendedName>
</protein>